<gene>
    <name evidence="1" type="ORF">SAMN05421813_10810</name>
</gene>
<dbReference type="RefSeq" id="WP_090702942.1">
    <property type="nucleotide sequence ID" value="NZ_FNHH01000008.1"/>
</dbReference>
<keyword evidence="2" id="KW-1185">Reference proteome</keyword>
<proteinExistence type="predicted"/>
<evidence type="ECO:0000313" key="1">
    <source>
        <dbReference type="EMBL" id="SDM22318.1"/>
    </source>
</evidence>
<evidence type="ECO:0000313" key="2">
    <source>
        <dbReference type="Proteomes" id="UP000199226"/>
    </source>
</evidence>
<organism evidence="1 2">
    <name type="scientific">Daejeonella rubra</name>
    <dbReference type="NCBI Taxonomy" id="990371"/>
    <lineage>
        <taxon>Bacteria</taxon>
        <taxon>Pseudomonadati</taxon>
        <taxon>Bacteroidota</taxon>
        <taxon>Sphingobacteriia</taxon>
        <taxon>Sphingobacteriales</taxon>
        <taxon>Sphingobacteriaceae</taxon>
        <taxon>Daejeonella</taxon>
    </lineage>
</organism>
<dbReference type="AlphaFoldDB" id="A0A1G9RGE9"/>
<name>A0A1G9RGE9_9SPHI</name>
<sequence length="65" mass="7431">MKTLHFEIPTMTRLYKQQELSRSLKKLGIYNIITESGKAAITCEDDLPKIDIIIAIEEAGYVVIY</sequence>
<dbReference type="OrthoDB" id="9878851at2"/>
<dbReference type="Proteomes" id="UP000199226">
    <property type="component" value="Unassembled WGS sequence"/>
</dbReference>
<accession>A0A1G9RGE9</accession>
<reference evidence="2" key="1">
    <citation type="submission" date="2016-10" db="EMBL/GenBank/DDBJ databases">
        <authorList>
            <person name="Varghese N."/>
            <person name="Submissions S."/>
        </authorList>
    </citation>
    <scope>NUCLEOTIDE SEQUENCE [LARGE SCALE GENOMIC DNA]</scope>
    <source>
        <strain evidence="2">DSM 24536</strain>
    </source>
</reference>
<protein>
    <submittedName>
        <fullName evidence="1">Uncharacterized protein</fullName>
    </submittedName>
</protein>
<dbReference type="EMBL" id="FNHH01000008">
    <property type="protein sequence ID" value="SDM22318.1"/>
    <property type="molecule type" value="Genomic_DNA"/>
</dbReference>